<dbReference type="EMBL" id="CAKKNS010000002">
    <property type="protein sequence ID" value="CAH0416404.1"/>
    <property type="molecule type" value="Genomic_DNA"/>
</dbReference>
<evidence type="ECO:0000313" key="3">
    <source>
        <dbReference type="Proteomes" id="UP000789707"/>
    </source>
</evidence>
<dbReference type="RefSeq" id="WP_230096468.1">
    <property type="nucleotide sequence ID" value="NZ_CAKKNS010000002.1"/>
</dbReference>
<keyword evidence="1" id="KW-1133">Transmembrane helix</keyword>
<evidence type="ECO:0000256" key="1">
    <source>
        <dbReference type="SAM" id="Phobius"/>
    </source>
</evidence>
<protein>
    <submittedName>
        <fullName evidence="2">Uncharacterized protein</fullName>
    </submittedName>
</protein>
<accession>A0ABM8Z5A0</accession>
<feature type="transmembrane region" description="Helical" evidence="1">
    <location>
        <begin position="31"/>
        <end position="49"/>
    </location>
</feature>
<sequence>MRKKDLIFVSIAIILVFISLISWVVNKPELAIIASNGGVVLLTIVYLWNNRHENY</sequence>
<comment type="caution">
    <text evidence="2">The sequence shown here is derived from an EMBL/GenBank/DDBJ whole genome shotgun (WGS) entry which is preliminary data.</text>
</comment>
<evidence type="ECO:0000313" key="2">
    <source>
        <dbReference type="EMBL" id="CAH0416404.1"/>
    </source>
</evidence>
<feature type="transmembrane region" description="Helical" evidence="1">
    <location>
        <begin position="7"/>
        <end position="25"/>
    </location>
</feature>
<organism evidence="2 3">
    <name type="scientific">Periweissella fabaria</name>
    <dbReference type="NCBI Taxonomy" id="546157"/>
    <lineage>
        <taxon>Bacteria</taxon>
        <taxon>Bacillati</taxon>
        <taxon>Bacillota</taxon>
        <taxon>Bacilli</taxon>
        <taxon>Lactobacillales</taxon>
        <taxon>Lactobacillaceae</taxon>
        <taxon>Periweissella</taxon>
    </lineage>
</organism>
<keyword evidence="1" id="KW-0812">Transmembrane</keyword>
<proteinExistence type="predicted"/>
<keyword evidence="3" id="KW-1185">Reference proteome</keyword>
<gene>
    <name evidence="2" type="ORF">WFA24289_00708</name>
</gene>
<name>A0ABM8Z5A0_9LACO</name>
<reference evidence="2 3" key="1">
    <citation type="submission" date="2021-11" db="EMBL/GenBank/DDBJ databases">
        <authorList>
            <person name="Depoorter E."/>
        </authorList>
    </citation>
    <scope>NUCLEOTIDE SEQUENCE [LARGE SCALE GENOMIC DNA]</scope>
    <source>
        <strain evidence="2 3">LMG 24289</strain>
    </source>
</reference>
<dbReference type="Proteomes" id="UP000789707">
    <property type="component" value="Unassembled WGS sequence"/>
</dbReference>
<keyword evidence="1" id="KW-0472">Membrane</keyword>